<evidence type="ECO:0000313" key="3">
    <source>
        <dbReference type="EMBL" id="KIH96802.1"/>
    </source>
</evidence>
<sequence>MRESRGTAHSRRHQPFFWLLVGAVFLILGLRRLAEPGWDTWDVSLAFVTAAFALIAGGGEVVKSIKQGRAAGPSDSGRTDGSESPPAPLSGAGTSPRFSVSPSLGLRRLHIPGEGRGRIATGPGGIGFPPLIEAVSRSSSELASRGGRTEAASLG</sequence>
<organism evidence="3 4">
    <name type="scientific">Streptomonospora alba</name>
    <dbReference type="NCBI Taxonomy" id="183763"/>
    <lineage>
        <taxon>Bacteria</taxon>
        <taxon>Bacillati</taxon>
        <taxon>Actinomycetota</taxon>
        <taxon>Actinomycetes</taxon>
        <taxon>Streptosporangiales</taxon>
        <taxon>Nocardiopsidaceae</taxon>
        <taxon>Streptomonospora</taxon>
    </lineage>
</organism>
<feature type="transmembrane region" description="Helical" evidence="2">
    <location>
        <begin position="16"/>
        <end position="34"/>
    </location>
</feature>
<protein>
    <submittedName>
        <fullName evidence="3">Uncharacterized protein</fullName>
    </submittedName>
</protein>
<dbReference type="Proteomes" id="UP000031675">
    <property type="component" value="Unassembled WGS sequence"/>
</dbReference>
<dbReference type="AlphaFoldDB" id="A0A0C2JIQ2"/>
<keyword evidence="2" id="KW-0812">Transmembrane</keyword>
<dbReference type="EMBL" id="JROO01000048">
    <property type="protein sequence ID" value="KIH96802.1"/>
    <property type="molecule type" value="Genomic_DNA"/>
</dbReference>
<feature type="region of interest" description="Disordered" evidence="1">
    <location>
        <begin position="66"/>
        <end position="102"/>
    </location>
</feature>
<proteinExistence type="predicted"/>
<keyword evidence="2" id="KW-0472">Membrane</keyword>
<dbReference type="RefSeq" id="WP_040276475.1">
    <property type="nucleotide sequence ID" value="NZ_JROO01000048.1"/>
</dbReference>
<feature type="transmembrane region" description="Helical" evidence="2">
    <location>
        <begin position="40"/>
        <end position="59"/>
    </location>
</feature>
<keyword evidence="4" id="KW-1185">Reference proteome</keyword>
<evidence type="ECO:0000256" key="1">
    <source>
        <dbReference type="SAM" id="MobiDB-lite"/>
    </source>
</evidence>
<evidence type="ECO:0000313" key="4">
    <source>
        <dbReference type="Proteomes" id="UP000031675"/>
    </source>
</evidence>
<name>A0A0C2JIQ2_9ACTN</name>
<keyword evidence="2" id="KW-1133">Transmembrane helix</keyword>
<accession>A0A0C2JIQ2</accession>
<comment type="caution">
    <text evidence="3">The sequence shown here is derived from an EMBL/GenBank/DDBJ whole genome shotgun (WGS) entry which is preliminary data.</text>
</comment>
<evidence type="ECO:0000256" key="2">
    <source>
        <dbReference type="SAM" id="Phobius"/>
    </source>
</evidence>
<gene>
    <name evidence="3" type="ORF">LP52_23005</name>
</gene>
<reference evidence="4" key="1">
    <citation type="journal article" date="2015" name="Chem. Biol.">
        <title>Structure, bioactivity, and resistance mechanism of streptomonomicin, an unusual lasso Peptide from an understudied halophilic actinomycete.</title>
        <authorList>
            <person name="Metelev M."/>
            <person name="Tietz J.I."/>
            <person name="Melby J.O."/>
            <person name="Blair P.M."/>
            <person name="Zhu L."/>
            <person name="Livnat I."/>
            <person name="Severinov K."/>
            <person name="Mitchell D.A."/>
        </authorList>
    </citation>
    <scope>NUCLEOTIDE SEQUENCE [LARGE SCALE GENOMIC DNA]</scope>
    <source>
        <strain evidence="4">YIM 90003</strain>
    </source>
</reference>
<feature type="compositionally biased region" description="Polar residues" evidence="1">
    <location>
        <begin position="92"/>
        <end position="102"/>
    </location>
</feature>